<dbReference type="RefSeq" id="WP_081147043.1">
    <property type="nucleotide sequence ID" value="NZ_LVYD01000042.1"/>
</dbReference>
<dbReference type="SUPFAM" id="SSF55154">
    <property type="entry name" value="CYTH-like phosphatases"/>
    <property type="match status" value="1"/>
</dbReference>
<feature type="active site" description="Proton acceptor" evidence="1">
    <location>
        <position position="31"/>
    </location>
</feature>
<gene>
    <name evidence="3" type="ORF">A3860_20875</name>
</gene>
<accession>A0A1V9G1A9</accession>
<dbReference type="PIRSF" id="PIRSF016487">
    <property type="entry name" value="CYTH_UCP016487"/>
    <property type="match status" value="1"/>
</dbReference>
<evidence type="ECO:0000256" key="1">
    <source>
        <dbReference type="PIRSR" id="PIRSR016487-1"/>
    </source>
</evidence>
<feature type="domain" description="CYTH" evidence="2">
    <location>
        <begin position="2"/>
        <end position="148"/>
    </location>
</feature>
<evidence type="ECO:0000259" key="2">
    <source>
        <dbReference type="PROSITE" id="PS51707"/>
    </source>
</evidence>
<comment type="caution">
    <text evidence="3">The sequence shown here is derived from an EMBL/GenBank/DDBJ whole genome shotgun (WGS) entry which is preliminary data.</text>
</comment>
<dbReference type="InterPro" id="IPR012042">
    <property type="entry name" value="NeuTTM/CthTTM-like"/>
</dbReference>
<dbReference type="Gene3D" id="2.40.320.10">
    <property type="entry name" value="Hypothetical Protein Pfu-838710-001"/>
    <property type="match status" value="1"/>
</dbReference>
<keyword evidence="4" id="KW-1185">Reference proteome</keyword>
<protein>
    <submittedName>
        <fullName evidence="3">Adenylate cyclase</fullName>
    </submittedName>
</protein>
<dbReference type="PROSITE" id="PS51707">
    <property type="entry name" value="CYTH"/>
    <property type="match status" value="1"/>
</dbReference>
<dbReference type="Proteomes" id="UP000192796">
    <property type="component" value="Unassembled WGS sequence"/>
</dbReference>
<dbReference type="PANTHER" id="PTHR40114">
    <property type="entry name" value="SLR0698 PROTEIN"/>
    <property type="match status" value="1"/>
</dbReference>
<dbReference type="SMART" id="SM01118">
    <property type="entry name" value="CYTH"/>
    <property type="match status" value="1"/>
</dbReference>
<evidence type="ECO:0000313" key="3">
    <source>
        <dbReference type="EMBL" id="OQP64425.1"/>
    </source>
</evidence>
<dbReference type="EMBL" id="LVYD01000042">
    <property type="protein sequence ID" value="OQP64425.1"/>
    <property type="molecule type" value="Genomic_DNA"/>
</dbReference>
<dbReference type="InterPro" id="IPR033469">
    <property type="entry name" value="CYTH-like_dom_sf"/>
</dbReference>
<proteinExistence type="predicted"/>
<dbReference type="STRING" id="1703345.A3860_20875"/>
<sequence>MGVEIERKFLVNKEKWSQAIKEERSFFRQGYIVSDPERTIRVRLIDSAGFITIKGLTVGATRTEYEYPIPKEDAQQLLDNFCNSELSKIRYFITHDNKLWEVDEFLGNNEGLIVAEIELTDENEPFSLPDWVDTEVTHEKKYSNSNLAIKPYKNWNIQ</sequence>
<dbReference type="CDD" id="cd07891">
    <property type="entry name" value="CYTH-like_CthTTM-like_1"/>
    <property type="match status" value="1"/>
</dbReference>
<organism evidence="3 4">
    <name type="scientific">Niastella vici</name>
    <dbReference type="NCBI Taxonomy" id="1703345"/>
    <lineage>
        <taxon>Bacteria</taxon>
        <taxon>Pseudomonadati</taxon>
        <taxon>Bacteroidota</taxon>
        <taxon>Chitinophagia</taxon>
        <taxon>Chitinophagales</taxon>
        <taxon>Chitinophagaceae</taxon>
        <taxon>Niastella</taxon>
    </lineage>
</organism>
<name>A0A1V9G1A9_9BACT</name>
<evidence type="ECO:0000313" key="4">
    <source>
        <dbReference type="Proteomes" id="UP000192796"/>
    </source>
</evidence>
<dbReference type="AlphaFoldDB" id="A0A1V9G1A9"/>
<reference evidence="3 4" key="1">
    <citation type="submission" date="2016-03" db="EMBL/GenBank/DDBJ databases">
        <title>Niastella vici sp. nov., isolated from farmland soil.</title>
        <authorList>
            <person name="Chen L."/>
            <person name="Wang D."/>
            <person name="Yang S."/>
            <person name="Wang G."/>
        </authorList>
    </citation>
    <scope>NUCLEOTIDE SEQUENCE [LARGE SCALE GENOMIC DNA]</scope>
    <source>
        <strain evidence="3 4">DJ57</strain>
    </source>
</reference>
<dbReference type="Pfam" id="PF01928">
    <property type="entry name" value="CYTH"/>
    <property type="match status" value="1"/>
</dbReference>
<dbReference type="OrthoDB" id="9805588at2"/>
<dbReference type="PANTHER" id="PTHR40114:SF1">
    <property type="entry name" value="SLR0698 PROTEIN"/>
    <property type="match status" value="1"/>
</dbReference>
<dbReference type="InterPro" id="IPR023577">
    <property type="entry name" value="CYTH_domain"/>
</dbReference>